<feature type="region of interest" description="Disordered" evidence="1">
    <location>
        <begin position="1"/>
        <end position="112"/>
    </location>
</feature>
<dbReference type="AlphaFoldDB" id="N6SWV5"/>
<organism evidence="2">
    <name type="scientific">Dendroctonus ponderosae</name>
    <name type="common">Mountain pine beetle</name>
    <dbReference type="NCBI Taxonomy" id="77166"/>
    <lineage>
        <taxon>Eukaryota</taxon>
        <taxon>Metazoa</taxon>
        <taxon>Ecdysozoa</taxon>
        <taxon>Arthropoda</taxon>
        <taxon>Hexapoda</taxon>
        <taxon>Insecta</taxon>
        <taxon>Pterygota</taxon>
        <taxon>Neoptera</taxon>
        <taxon>Endopterygota</taxon>
        <taxon>Coleoptera</taxon>
        <taxon>Polyphaga</taxon>
        <taxon>Cucujiformia</taxon>
        <taxon>Curculionidae</taxon>
        <taxon>Scolytinae</taxon>
        <taxon>Dendroctonus</taxon>
    </lineage>
</organism>
<feature type="compositionally biased region" description="Low complexity" evidence="1">
    <location>
        <begin position="183"/>
        <end position="198"/>
    </location>
</feature>
<feature type="non-terminal residue" evidence="2">
    <location>
        <position position="1"/>
    </location>
</feature>
<feature type="compositionally biased region" description="Basic residues" evidence="1">
    <location>
        <begin position="13"/>
        <end position="23"/>
    </location>
</feature>
<proteinExistence type="predicted"/>
<accession>N6SWV5</accession>
<gene>
    <name evidence="2" type="ORF">YQE_11073</name>
</gene>
<reference evidence="2" key="1">
    <citation type="journal article" date="2013" name="Genome Biol.">
        <title>Draft genome of the mountain pine beetle, Dendroctonus ponderosae Hopkins, a major forest pest.</title>
        <authorList>
            <person name="Keeling C.I."/>
            <person name="Yuen M.M."/>
            <person name="Liao N.Y."/>
            <person name="Docking T.R."/>
            <person name="Chan S.K."/>
            <person name="Taylor G.A."/>
            <person name="Palmquist D.L."/>
            <person name="Jackman S.D."/>
            <person name="Nguyen A."/>
            <person name="Li M."/>
            <person name="Henderson H."/>
            <person name="Janes J.K."/>
            <person name="Zhao Y."/>
            <person name="Pandoh P."/>
            <person name="Moore R."/>
            <person name="Sperling F.A."/>
            <person name="Huber D.P."/>
            <person name="Birol I."/>
            <person name="Jones S.J."/>
            <person name="Bohlmann J."/>
        </authorList>
    </citation>
    <scope>NUCLEOTIDE SEQUENCE</scope>
</reference>
<name>N6SWV5_DENPD</name>
<evidence type="ECO:0000313" key="2">
    <source>
        <dbReference type="EMBL" id="ENN72274.1"/>
    </source>
</evidence>
<sequence length="378" mass="40834">MGMRRAGACGGRGGRRRPQKGRLGRQVLRPQRHPDLGQQVPTGHQRELGFARVPERDVPRLHHPAPQMDLARGGAAAVRRPRAGAGRPSQRHSLHQRLPDERAVPEAAGPQPVLPGLRLCDVLSGGPRADQRRAGEQVLRLGGRLLGHERQLRAVPGRRLCAGLGPQQDAGRRLPRVQRRPRSGGPPAGGAAARQRQPAAERHWTGAGPRQLLPGAHPGARRGRLPQRHHLPALPGGRGAARPVPEAHHLPDRAGGQRHFPGGHPGRRLPAALQPPRPALALPDQSRGLSAGGRRSAVHHPDSRRSLSLLALLSHRCGHALRVPGRLLLAEHHVLQHLVDLPLKLTQKPEYGIAIAIHPLLKLTQKAEYGMGIAIHPL</sequence>
<feature type="region of interest" description="Disordered" evidence="1">
    <location>
        <begin position="161"/>
        <end position="301"/>
    </location>
</feature>
<feature type="compositionally biased region" description="Basic and acidic residues" evidence="1">
    <location>
        <begin position="44"/>
        <end position="60"/>
    </location>
</feature>
<feature type="compositionally biased region" description="Low complexity" evidence="1">
    <location>
        <begin position="71"/>
        <end position="88"/>
    </location>
</feature>
<dbReference type="HOGENOM" id="CLU_732765_0_0_1"/>
<evidence type="ECO:0000256" key="1">
    <source>
        <dbReference type="SAM" id="MobiDB-lite"/>
    </source>
</evidence>
<dbReference type="EMBL" id="KB741228">
    <property type="protein sequence ID" value="ENN72274.1"/>
    <property type="molecule type" value="Genomic_DNA"/>
</dbReference>
<protein>
    <submittedName>
        <fullName evidence="2">Uncharacterized protein</fullName>
    </submittedName>
</protein>
<feature type="compositionally biased region" description="Basic residues" evidence="1">
    <location>
        <begin position="173"/>
        <end position="182"/>
    </location>
</feature>
<feature type="compositionally biased region" description="Basic residues" evidence="1">
    <location>
        <begin position="219"/>
        <end position="231"/>
    </location>
</feature>
<feature type="non-terminal residue" evidence="2">
    <location>
        <position position="378"/>
    </location>
</feature>